<organism evidence="7 8">
    <name type="scientific">Parahaliea aestuarii</name>
    <dbReference type="NCBI Taxonomy" id="1852021"/>
    <lineage>
        <taxon>Bacteria</taxon>
        <taxon>Pseudomonadati</taxon>
        <taxon>Pseudomonadota</taxon>
        <taxon>Gammaproteobacteria</taxon>
        <taxon>Cellvibrionales</taxon>
        <taxon>Halieaceae</taxon>
        <taxon>Parahaliea</taxon>
    </lineage>
</organism>
<dbReference type="Proteomes" id="UP000321933">
    <property type="component" value="Unassembled WGS sequence"/>
</dbReference>
<dbReference type="Pfam" id="PF02900">
    <property type="entry name" value="LigB"/>
    <property type="match status" value="1"/>
</dbReference>
<dbReference type="Gene3D" id="3.40.830.10">
    <property type="entry name" value="LigB-like"/>
    <property type="match status" value="1"/>
</dbReference>
<comment type="caution">
    <text evidence="7">The sequence shown here is derived from an EMBL/GenBank/DDBJ whole genome shotgun (WGS) entry which is preliminary data.</text>
</comment>
<evidence type="ECO:0000256" key="2">
    <source>
        <dbReference type="ARBA" id="ARBA00007581"/>
    </source>
</evidence>
<keyword evidence="4" id="KW-0862">Zinc</keyword>
<evidence type="ECO:0000313" key="8">
    <source>
        <dbReference type="Proteomes" id="UP000321933"/>
    </source>
</evidence>
<dbReference type="CDD" id="cd07363">
    <property type="entry name" value="45_DOPA_Dioxygenase"/>
    <property type="match status" value="1"/>
</dbReference>
<dbReference type="PANTHER" id="PTHR30096:SF0">
    <property type="entry name" value="4,5-DOPA DIOXYGENASE EXTRADIOL-LIKE PROTEIN"/>
    <property type="match status" value="1"/>
</dbReference>
<dbReference type="EMBL" id="VRYZ01000002">
    <property type="protein sequence ID" value="TXS93239.1"/>
    <property type="molecule type" value="Genomic_DNA"/>
</dbReference>
<dbReference type="GO" id="GO:0008270">
    <property type="term" value="F:zinc ion binding"/>
    <property type="evidence" value="ECO:0007669"/>
    <property type="project" value="InterPro"/>
</dbReference>
<dbReference type="RefSeq" id="WP_148063175.1">
    <property type="nucleotide sequence ID" value="NZ_VRYZ01000002.1"/>
</dbReference>
<gene>
    <name evidence="7" type="ORF">FVW59_05185</name>
</gene>
<keyword evidence="5" id="KW-0560">Oxidoreductase</keyword>
<dbReference type="GO" id="GO:0008198">
    <property type="term" value="F:ferrous iron binding"/>
    <property type="evidence" value="ECO:0007669"/>
    <property type="project" value="InterPro"/>
</dbReference>
<accession>A0A5C8ZZL3</accession>
<evidence type="ECO:0000256" key="3">
    <source>
        <dbReference type="ARBA" id="ARBA00022723"/>
    </source>
</evidence>
<keyword evidence="3" id="KW-0479">Metal-binding</keyword>
<evidence type="ECO:0000313" key="7">
    <source>
        <dbReference type="EMBL" id="TXS93239.1"/>
    </source>
</evidence>
<dbReference type="AlphaFoldDB" id="A0A5C8ZZL3"/>
<keyword evidence="7" id="KW-0223">Dioxygenase</keyword>
<dbReference type="InterPro" id="IPR004183">
    <property type="entry name" value="Xdiol_dOase_suB"/>
</dbReference>
<reference evidence="7 8" key="1">
    <citation type="submission" date="2019-08" db="EMBL/GenBank/DDBJ databases">
        <title>Parahaliea maris sp. nov., isolated from the surface seawater.</title>
        <authorList>
            <person name="Liu Y."/>
        </authorList>
    </citation>
    <scope>NUCLEOTIDE SEQUENCE [LARGE SCALE GENOMIC DNA]</scope>
    <source>
        <strain evidence="7 8">S2-26</strain>
    </source>
</reference>
<evidence type="ECO:0000259" key="6">
    <source>
        <dbReference type="Pfam" id="PF02900"/>
    </source>
</evidence>
<dbReference type="PANTHER" id="PTHR30096">
    <property type="entry name" value="4,5-DOPA DIOXYGENASE EXTRADIOL-LIKE PROTEIN"/>
    <property type="match status" value="1"/>
</dbReference>
<keyword evidence="8" id="KW-1185">Reference proteome</keyword>
<comment type="cofactor">
    <cofactor evidence="1">
        <name>Zn(2+)</name>
        <dbReference type="ChEBI" id="CHEBI:29105"/>
    </cofactor>
</comment>
<evidence type="ECO:0000256" key="4">
    <source>
        <dbReference type="ARBA" id="ARBA00022833"/>
    </source>
</evidence>
<feature type="domain" description="Extradiol ring-cleavage dioxygenase class III enzyme subunit B" evidence="6">
    <location>
        <begin position="38"/>
        <end position="246"/>
    </location>
</feature>
<proteinExistence type="inferred from homology"/>
<evidence type="ECO:0000256" key="5">
    <source>
        <dbReference type="ARBA" id="ARBA00023002"/>
    </source>
</evidence>
<dbReference type="GO" id="GO:0016702">
    <property type="term" value="F:oxidoreductase activity, acting on single donors with incorporation of molecular oxygen, incorporation of two atoms of oxygen"/>
    <property type="evidence" value="ECO:0007669"/>
    <property type="project" value="UniProtKB-ARBA"/>
</dbReference>
<sequence length="271" mass="29866">MKHTDILFISHGGGPLPLLGEPGHQRLVRDLQALGRDLPRPDAILVISAHWEAPQATISAAAEPELLYDYYGFPSESYDIAYPCPGQPRLAQAVADTLADAGLASALEHRRGLDHGVFVPLKLMYPAADIPVLQLSLLASLDAAAHIRFGRALRQLPFEGRLLVLGSGFTFHNMRSFADGSDPSRESRIQAFSDWLQQTCCDTSLGETQREEKLANWLQAPHARFCHPREEHLLPLHVCAGLAGRAADWHLASEVMHTRADLYRWSEGNSA</sequence>
<name>A0A5C8ZZL3_9GAMM</name>
<dbReference type="OrthoDB" id="9790889at2"/>
<dbReference type="SUPFAM" id="SSF53213">
    <property type="entry name" value="LigB-like"/>
    <property type="match status" value="1"/>
</dbReference>
<evidence type="ECO:0000256" key="1">
    <source>
        <dbReference type="ARBA" id="ARBA00001947"/>
    </source>
</evidence>
<comment type="similarity">
    <text evidence="2">Belongs to the DODA-type extradiol aromatic ring-opening dioxygenase family.</text>
</comment>
<dbReference type="InterPro" id="IPR014436">
    <property type="entry name" value="Extradiol_dOase_DODA"/>
</dbReference>
<dbReference type="PIRSF" id="PIRSF006157">
    <property type="entry name" value="Doxgns_DODA"/>
    <property type="match status" value="1"/>
</dbReference>
<protein>
    <submittedName>
        <fullName evidence="7">Dioxygenase</fullName>
    </submittedName>
</protein>